<feature type="transmembrane region" description="Helical" evidence="4">
    <location>
        <begin position="105"/>
        <end position="126"/>
    </location>
</feature>
<dbReference type="SUPFAM" id="SSF103473">
    <property type="entry name" value="MFS general substrate transporter"/>
    <property type="match status" value="1"/>
</dbReference>
<feature type="transmembrane region" description="Helical" evidence="4">
    <location>
        <begin position="336"/>
        <end position="354"/>
    </location>
</feature>
<evidence type="ECO:0000313" key="7">
    <source>
        <dbReference type="Proteomes" id="UP000323300"/>
    </source>
</evidence>
<feature type="transmembrane region" description="Helical" evidence="4">
    <location>
        <begin position="79"/>
        <end position="99"/>
    </location>
</feature>
<feature type="domain" description="Major facilitator superfamily (MFS) profile" evidence="5">
    <location>
        <begin position="213"/>
        <end position="403"/>
    </location>
</feature>
<feature type="transmembrane region" description="Helical" evidence="4">
    <location>
        <begin position="366"/>
        <end position="384"/>
    </location>
</feature>
<name>A0A1I4E0G5_9HYPH</name>
<organism evidence="6 7">
    <name type="scientific">Neomesorhizobium albiziae</name>
    <dbReference type="NCBI Taxonomy" id="335020"/>
    <lineage>
        <taxon>Bacteria</taxon>
        <taxon>Pseudomonadati</taxon>
        <taxon>Pseudomonadota</taxon>
        <taxon>Alphaproteobacteria</taxon>
        <taxon>Hyphomicrobiales</taxon>
        <taxon>Phyllobacteriaceae</taxon>
        <taxon>Neomesorhizobium</taxon>
    </lineage>
</organism>
<sequence length="403" mass="41750">MHNPYREIFKAPGSKGFAAAGFIARLPVAMATIGTVAMISQTHGEYWLAGAVSATFALTNAFAAPQISRLVDRYGQSPVLVPAATLSVVAFAALILAAHFQWPTWTLFVTALVAASMPSMPAMVRARWTEIYRDTPQLNTAFAFESVADELVYIAGSSLAVGLSVSLFPEAGVLASTLFLAAGSFAFILQKSTEPKVHPIERSGGRSAINLRSVQVITFALVAIGAIFGTAEVTVIAMTKELGQPAAASFILGGYAVGSLIVGLIYGTLKLKAPLAHQFAVAVAIAAATTLPLLFVSSIPMLALTLFISGVAISPTFITAFGLIERLVPAAKLTEGITWVMTGIGIGMAIGSAASGWTIDQFGASSGFWVSVIAGGVALTTALAGNCRLRLPLKASEAMPVAA</sequence>
<accession>A0A1I4E0G5</accession>
<dbReference type="PANTHER" id="PTHR23542:SF1">
    <property type="entry name" value="MAJOR FACILITATOR SUPERFAMILY (MFS) PROFILE DOMAIN-CONTAINING PROTEIN"/>
    <property type="match status" value="1"/>
</dbReference>
<gene>
    <name evidence="6" type="ORF">SAMN04488498_12079</name>
</gene>
<dbReference type="InterPro" id="IPR020846">
    <property type="entry name" value="MFS_dom"/>
</dbReference>
<keyword evidence="2 4" id="KW-1133">Transmembrane helix</keyword>
<feature type="transmembrane region" description="Helical" evidence="4">
    <location>
        <begin position="248"/>
        <end position="267"/>
    </location>
</feature>
<evidence type="ECO:0000259" key="5">
    <source>
        <dbReference type="PROSITE" id="PS50850"/>
    </source>
</evidence>
<dbReference type="EMBL" id="FOSL01000020">
    <property type="protein sequence ID" value="SFK97856.1"/>
    <property type="molecule type" value="Genomic_DNA"/>
</dbReference>
<evidence type="ECO:0000256" key="4">
    <source>
        <dbReference type="SAM" id="Phobius"/>
    </source>
</evidence>
<feature type="transmembrane region" description="Helical" evidence="4">
    <location>
        <begin position="46"/>
        <end position="67"/>
    </location>
</feature>
<dbReference type="PANTHER" id="PTHR23542">
    <property type="match status" value="1"/>
</dbReference>
<dbReference type="GO" id="GO:0022857">
    <property type="term" value="F:transmembrane transporter activity"/>
    <property type="evidence" value="ECO:0007669"/>
    <property type="project" value="InterPro"/>
</dbReference>
<dbReference type="Proteomes" id="UP000323300">
    <property type="component" value="Unassembled WGS sequence"/>
</dbReference>
<feature type="transmembrane region" description="Helical" evidence="4">
    <location>
        <begin position="279"/>
        <end position="296"/>
    </location>
</feature>
<reference evidence="6 7" key="1">
    <citation type="submission" date="2016-10" db="EMBL/GenBank/DDBJ databases">
        <authorList>
            <person name="Varghese N."/>
            <person name="Submissions S."/>
        </authorList>
    </citation>
    <scope>NUCLEOTIDE SEQUENCE [LARGE SCALE GENOMIC DNA]</scope>
    <source>
        <strain evidence="6 7">DSM 21822</strain>
    </source>
</reference>
<feature type="transmembrane region" description="Helical" evidence="4">
    <location>
        <begin position="209"/>
        <end position="228"/>
    </location>
</feature>
<dbReference type="Pfam" id="PF07690">
    <property type="entry name" value="MFS_1"/>
    <property type="match status" value="1"/>
</dbReference>
<dbReference type="RefSeq" id="WP_149762807.1">
    <property type="nucleotide sequence ID" value="NZ_BSPE01000046.1"/>
</dbReference>
<dbReference type="PROSITE" id="PS50850">
    <property type="entry name" value="MFS"/>
    <property type="match status" value="1"/>
</dbReference>
<keyword evidence="1 4" id="KW-0812">Transmembrane</keyword>
<proteinExistence type="predicted"/>
<dbReference type="AlphaFoldDB" id="A0A1I4E0G5"/>
<evidence type="ECO:0000313" key="6">
    <source>
        <dbReference type="EMBL" id="SFK97856.1"/>
    </source>
</evidence>
<keyword evidence="3 4" id="KW-0472">Membrane</keyword>
<dbReference type="Gene3D" id="1.20.1250.20">
    <property type="entry name" value="MFS general substrate transporter like domains"/>
    <property type="match status" value="1"/>
</dbReference>
<feature type="transmembrane region" description="Helical" evidence="4">
    <location>
        <begin position="302"/>
        <end position="324"/>
    </location>
</feature>
<dbReference type="InterPro" id="IPR036259">
    <property type="entry name" value="MFS_trans_sf"/>
</dbReference>
<evidence type="ECO:0000256" key="3">
    <source>
        <dbReference type="ARBA" id="ARBA00023136"/>
    </source>
</evidence>
<evidence type="ECO:0000256" key="1">
    <source>
        <dbReference type="ARBA" id="ARBA00022692"/>
    </source>
</evidence>
<protein>
    <submittedName>
        <fullName evidence="6">Predicted arabinose efflux permease, MFS family</fullName>
    </submittedName>
</protein>
<dbReference type="OrthoDB" id="9180256at2"/>
<evidence type="ECO:0000256" key="2">
    <source>
        <dbReference type="ARBA" id="ARBA00022989"/>
    </source>
</evidence>
<feature type="transmembrane region" description="Helical" evidence="4">
    <location>
        <begin position="16"/>
        <end position="40"/>
    </location>
</feature>
<keyword evidence="7" id="KW-1185">Reference proteome</keyword>
<dbReference type="InterPro" id="IPR011701">
    <property type="entry name" value="MFS"/>
</dbReference>
<feature type="transmembrane region" description="Helical" evidence="4">
    <location>
        <begin position="171"/>
        <end position="189"/>
    </location>
</feature>